<keyword evidence="3" id="KW-1185">Reference proteome</keyword>
<proteinExistence type="predicted"/>
<dbReference type="SUPFAM" id="SSF53756">
    <property type="entry name" value="UDP-Glycosyltransferase/glycogen phosphorylase"/>
    <property type="match status" value="1"/>
</dbReference>
<dbReference type="OrthoDB" id="3661391at2"/>
<protein>
    <recommendedName>
        <fullName evidence="4">CDP-glycerol:poly(Glycerophosphate) glycerophosphotransferase</fullName>
    </recommendedName>
</protein>
<dbReference type="EMBL" id="VFQC01000001">
    <property type="protein sequence ID" value="TQN32233.1"/>
    <property type="molecule type" value="Genomic_DNA"/>
</dbReference>
<reference evidence="2 3" key="1">
    <citation type="submission" date="2019-06" db="EMBL/GenBank/DDBJ databases">
        <title>Sequencing the genomes of 1000 actinobacteria strains.</title>
        <authorList>
            <person name="Klenk H.-P."/>
        </authorList>
    </citation>
    <scope>NUCLEOTIDE SEQUENCE [LARGE SCALE GENOMIC DNA]</scope>
    <source>
        <strain evidence="2 3">DSM 45015</strain>
    </source>
</reference>
<dbReference type="AlphaFoldDB" id="A0A543NK39"/>
<feature type="region of interest" description="Disordered" evidence="1">
    <location>
        <begin position="1"/>
        <end position="20"/>
    </location>
</feature>
<feature type="region of interest" description="Disordered" evidence="1">
    <location>
        <begin position="389"/>
        <end position="413"/>
    </location>
</feature>
<dbReference type="RefSeq" id="WP_141923759.1">
    <property type="nucleotide sequence ID" value="NZ_VFQC01000001.1"/>
</dbReference>
<gene>
    <name evidence="2" type="ORF">FHX37_2183</name>
</gene>
<organism evidence="2 3">
    <name type="scientific">Haloactinospora alba</name>
    <dbReference type="NCBI Taxonomy" id="405555"/>
    <lineage>
        <taxon>Bacteria</taxon>
        <taxon>Bacillati</taxon>
        <taxon>Actinomycetota</taxon>
        <taxon>Actinomycetes</taxon>
        <taxon>Streptosporangiales</taxon>
        <taxon>Nocardiopsidaceae</taxon>
        <taxon>Haloactinospora</taxon>
    </lineage>
</organism>
<evidence type="ECO:0008006" key="4">
    <source>
        <dbReference type="Google" id="ProtNLM"/>
    </source>
</evidence>
<accession>A0A543NK39</accession>
<evidence type="ECO:0000313" key="2">
    <source>
        <dbReference type="EMBL" id="TQN32233.1"/>
    </source>
</evidence>
<name>A0A543NK39_9ACTN</name>
<evidence type="ECO:0000313" key="3">
    <source>
        <dbReference type="Proteomes" id="UP000317422"/>
    </source>
</evidence>
<dbReference type="Proteomes" id="UP000317422">
    <property type="component" value="Unassembled WGS sequence"/>
</dbReference>
<comment type="caution">
    <text evidence="2">The sequence shown here is derived from an EMBL/GenBank/DDBJ whole genome shotgun (WGS) entry which is preliminary data.</text>
</comment>
<sequence length="413" mass="44452">MYESSWTPLLPGPNAHNRATHTPERTVLVVVHHLTAGTRLAEVVPLLEHDPRIQVLYTAAPGSPFAQSGEEFIRGLGGVVVPWQAAVSTTFDLAVAANPGHQMAQLHAPVLTLEHGAGPGKLAARAGGHGPRAPRYATGLVAGGLITNGRVIPAALGVPNERHRDALANLAPELEQVTRIVGDPVFDRLRASLPHRAEYRRALEVEDNRSLVVVSSTWGPRSLLGSDLTLPSALTDTLPPDRYRVVTVPHPLTWAWHGRRQIQAWLAQAQRQGADLLPPEQGWKAALVAADLVIGDHGSVTLYGAALGRPTLLATFPHDEVHPGSAIELLGRSSPFLDRGSALEPQVRTAIAEHVPERGDWYAPLVSSVPGESASRIRRAMYRLLRLPEPDAPPQTALAPLPRMVPRSEGESR</sequence>
<evidence type="ECO:0000256" key="1">
    <source>
        <dbReference type="SAM" id="MobiDB-lite"/>
    </source>
</evidence>